<name>A0ABW7UZ53_9ACTN</name>
<accession>A0ABW7UZ53</accession>
<protein>
    <submittedName>
        <fullName evidence="2">CopG family transcriptional regulator</fullName>
    </submittedName>
</protein>
<dbReference type="EMBL" id="JBIRWE010000011">
    <property type="protein sequence ID" value="MFI1966702.1"/>
    <property type="molecule type" value="Genomic_DNA"/>
</dbReference>
<comment type="caution">
    <text evidence="2">The sequence shown here is derived from an EMBL/GenBank/DDBJ whole genome shotgun (WGS) entry which is preliminary data.</text>
</comment>
<sequence length="83" mass="9214">MTLKRTTVYLEDEVLREIKETAARRGMSEAELIRQGVDLAIASNRMWDEPAGLPVFDSGDPAFAERSDDILRETRFGSRGGAA</sequence>
<dbReference type="InterPro" id="IPR013321">
    <property type="entry name" value="Arc_rbn_hlx_hlx"/>
</dbReference>
<dbReference type="CDD" id="cd21631">
    <property type="entry name" value="RHH_CopG_NikR-like"/>
    <property type="match status" value="1"/>
</dbReference>
<feature type="domain" description="Ribbon-helix-helix protein CopG" evidence="1">
    <location>
        <begin position="4"/>
        <end position="35"/>
    </location>
</feature>
<dbReference type="SUPFAM" id="SSF47598">
    <property type="entry name" value="Ribbon-helix-helix"/>
    <property type="match status" value="1"/>
</dbReference>
<keyword evidence="3" id="KW-1185">Reference proteome</keyword>
<evidence type="ECO:0000313" key="3">
    <source>
        <dbReference type="Proteomes" id="UP001611548"/>
    </source>
</evidence>
<evidence type="ECO:0000313" key="2">
    <source>
        <dbReference type="EMBL" id="MFI1966702.1"/>
    </source>
</evidence>
<dbReference type="Proteomes" id="UP001611548">
    <property type="component" value="Unassembled WGS sequence"/>
</dbReference>
<dbReference type="Gene3D" id="1.10.1220.10">
    <property type="entry name" value="Met repressor-like"/>
    <property type="match status" value="1"/>
</dbReference>
<evidence type="ECO:0000259" key="1">
    <source>
        <dbReference type="Pfam" id="PF01402"/>
    </source>
</evidence>
<dbReference type="InterPro" id="IPR002145">
    <property type="entry name" value="CopG"/>
</dbReference>
<organism evidence="2 3">
    <name type="scientific">Streptomyces pathocidini</name>
    <dbReference type="NCBI Taxonomy" id="1650571"/>
    <lineage>
        <taxon>Bacteria</taxon>
        <taxon>Bacillati</taxon>
        <taxon>Actinomycetota</taxon>
        <taxon>Actinomycetes</taxon>
        <taxon>Kitasatosporales</taxon>
        <taxon>Streptomycetaceae</taxon>
        <taxon>Streptomyces</taxon>
    </lineage>
</organism>
<proteinExistence type="predicted"/>
<dbReference type="RefSeq" id="WP_055471312.1">
    <property type="nucleotide sequence ID" value="NZ_JBIRWE010000011.1"/>
</dbReference>
<reference evidence="2 3" key="1">
    <citation type="submission" date="2024-10" db="EMBL/GenBank/DDBJ databases">
        <title>The Natural Products Discovery Center: Release of the First 8490 Sequenced Strains for Exploring Actinobacteria Biosynthetic Diversity.</title>
        <authorList>
            <person name="Kalkreuter E."/>
            <person name="Kautsar S.A."/>
            <person name="Yang D."/>
            <person name="Bader C.D."/>
            <person name="Teijaro C.N."/>
            <person name="Fluegel L."/>
            <person name="Davis C.M."/>
            <person name="Simpson J.R."/>
            <person name="Lauterbach L."/>
            <person name="Steele A.D."/>
            <person name="Gui C."/>
            <person name="Meng S."/>
            <person name="Li G."/>
            <person name="Viehrig K."/>
            <person name="Ye F."/>
            <person name="Su P."/>
            <person name="Kiefer A.F."/>
            <person name="Nichols A."/>
            <person name="Cepeda A.J."/>
            <person name="Yan W."/>
            <person name="Fan B."/>
            <person name="Jiang Y."/>
            <person name="Adhikari A."/>
            <person name="Zheng C.-J."/>
            <person name="Schuster L."/>
            <person name="Cowan T.M."/>
            <person name="Smanski M.J."/>
            <person name="Chevrette M.G."/>
            <person name="De Carvalho L.P.S."/>
            <person name="Shen B."/>
        </authorList>
    </citation>
    <scope>NUCLEOTIDE SEQUENCE [LARGE SCALE GENOMIC DNA]</scope>
    <source>
        <strain evidence="2 3">NPDC020327</strain>
    </source>
</reference>
<dbReference type="Pfam" id="PF01402">
    <property type="entry name" value="RHH_1"/>
    <property type="match status" value="1"/>
</dbReference>
<gene>
    <name evidence="2" type="ORF">ACH429_21750</name>
</gene>
<dbReference type="InterPro" id="IPR010985">
    <property type="entry name" value="Ribbon_hlx_hlx"/>
</dbReference>